<evidence type="ECO:0000313" key="2">
    <source>
        <dbReference type="Proteomes" id="UP000828390"/>
    </source>
</evidence>
<accession>A0A9D4G188</accession>
<gene>
    <name evidence="1" type="ORF">DPMN_136689</name>
</gene>
<comment type="caution">
    <text evidence="1">The sequence shown here is derived from an EMBL/GenBank/DDBJ whole genome shotgun (WGS) entry which is preliminary data.</text>
</comment>
<keyword evidence="2" id="KW-1185">Reference proteome</keyword>
<organism evidence="1 2">
    <name type="scientific">Dreissena polymorpha</name>
    <name type="common">Zebra mussel</name>
    <name type="synonym">Mytilus polymorpha</name>
    <dbReference type="NCBI Taxonomy" id="45954"/>
    <lineage>
        <taxon>Eukaryota</taxon>
        <taxon>Metazoa</taxon>
        <taxon>Spiralia</taxon>
        <taxon>Lophotrochozoa</taxon>
        <taxon>Mollusca</taxon>
        <taxon>Bivalvia</taxon>
        <taxon>Autobranchia</taxon>
        <taxon>Heteroconchia</taxon>
        <taxon>Euheterodonta</taxon>
        <taxon>Imparidentia</taxon>
        <taxon>Neoheterodontei</taxon>
        <taxon>Myida</taxon>
        <taxon>Dreissenoidea</taxon>
        <taxon>Dreissenidae</taxon>
        <taxon>Dreissena</taxon>
    </lineage>
</organism>
<protein>
    <submittedName>
        <fullName evidence="1">Uncharacterized protein</fullName>
    </submittedName>
</protein>
<dbReference type="EMBL" id="JAIWYP010000006">
    <property type="protein sequence ID" value="KAH3808336.1"/>
    <property type="molecule type" value="Genomic_DNA"/>
</dbReference>
<reference evidence="1" key="1">
    <citation type="journal article" date="2019" name="bioRxiv">
        <title>The Genome of the Zebra Mussel, Dreissena polymorpha: A Resource for Invasive Species Research.</title>
        <authorList>
            <person name="McCartney M.A."/>
            <person name="Auch B."/>
            <person name="Kono T."/>
            <person name="Mallez S."/>
            <person name="Zhang Y."/>
            <person name="Obille A."/>
            <person name="Becker A."/>
            <person name="Abrahante J.E."/>
            <person name="Garbe J."/>
            <person name="Badalamenti J.P."/>
            <person name="Herman A."/>
            <person name="Mangelson H."/>
            <person name="Liachko I."/>
            <person name="Sullivan S."/>
            <person name="Sone E.D."/>
            <person name="Koren S."/>
            <person name="Silverstein K.A.T."/>
            <person name="Beckman K.B."/>
            <person name="Gohl D.M."/>
        </authorList>
    </citation>
    <scope>NUCLEOTIDE SEQUENCE</scope>
    <source>
        <strain evidence="1">Duluth1</strain>
        <tissue evidence="1">Whole animal</tissue>
    </source>
</reference>
<sequence>MTFFPVDKRKDTRLLTFQCKHGGTHDDLLSPGHTEGLTMTYFHQTHGETHDDLLSSGNTEGLTMTYLRVDTRRDSR</sequence>
<name>A0A9D4G188_DREPO</name>
<dbReference type="AlphaFoldDB" id="A0A9D4G188"/>
<dbReference type="Proteomes" id="UP000828390">
    <property type="component" value="Unassembled WGS sequence"/>
</dbReference>
<reference evidence="1" key="2">
    <citation type="submission" date="2020-11" db="EMBL/GenBank/DDBJ databases">
        <authorList>
            <person name="McCartney M.A."/>
            <person name="Auch B."/>
            <person name="Kono T."/>
            <person name="Mallez S."/>
            <person name="Becker A."/>
            <person name="Gohl D.M."/>
            <person name="Silverstein K.A.T."/>
            <person name="Koren S."/>
            <person name="Bechman K.B."/>
            <person name="Herman A."/>
            <person name="Abrahante J.E."/>
            <person name="Garbe J."/>
        </authorList>
    </citation>
    <scope>NUCLEOTIDE SEQUENCE</scope>
    <source>
        <strain evidence="1">Duluth1</strain>
        <tissue evidence="1">Whole animal</tissue>
    </source>
</reference>
<evidence type="ECO:0000313" key="1">
    <source>
        <dbReference type="EMBL" id="KAH3808336.1"/>
    </source>
</evidence>
<proteinExistence type="predicted"/>